<comment type="miscellaneous">
    <text evidence="9">Few gyrases are as efficient as E.coli at forming negative supercoils. Not all organisms have 2 type II topoisomerases; in organisms with a single type II topoisomerase this enzyme also has to decatenate newly replicated chromosomes.</text>
</comment>
<evidence type="ECO:0000256" key="1">
    <source>
        <dbReference type="ARBA" id="ARBA00000185"/>
    </source>
</evidence>
<dbReference type="GO" id="GO:0006261">
    <property type="term" value="P:DNA-templated DNA replication"/>
    <property type="evidence" value="ECO:0007669"/>
    <property type="project" value="UniProtKB-UniRule"/>
</dbReference>
<dbReference type="FunFam" id="3.30.1360.40:FF:000002">
    <property type="entry name" value="DNA gyrase subunit A"/>
    <property type="match status" value="1"/>
</dbReference>
<dbReference type="NCBIfam" id="NF004044">
    <property type="entry name" value="PRK05561.1"/>
    <property type="match status" value="1"/>
</dbReference>
<keyword evidence="5 9" id="KW-0799">Topoisomerase</keyword>
<dbReference type="CDD" id="cd00187">
    <property type="entry name" value="TOP4c"/>
    <property type="match status" value="1"/>
</dbReference>
<reference evidence="12 13" key="1">
    <citation type="submission" date="2014-10" db="EMBL/GenBank/DDBJ databases">
        <title>Complete genome sequence of Parvimonas micra KCOM 1535 (= ChDC B708).</title>
        <authorList>
            <person name="Kook J.-K."/>
            <person name="Park S.-N."/>
            <person name="Lim Y.K."/>
            <person name="Roh H."/>
        </authorList>
    </citation>
    <scope>NUCLEOTIDE SEQUENCE [LARGE SCALE GENOMIC DNA]</scope>
    <source>
        <strain evidence="13">KCOM 1535 / ChDC B708</strain>
    </source>
</reference>
<dbReference type="NCBIfam" id="TIGR01063">
    <property type="entry name" value="gyrA"/>
    <property type="match status" value="1"/>
</dbReference>
<dbReference type="FunFam" id="1.10.268.10:FF:000001">
    <property type="entry name" value="DNA gyrase subunit A"/>
    <property type="match status" value="1"/>
</dbReference>
<dbReference type="GO" id="GO:0005524">
    <property type="term" value="F:ATP binding"/>
    <property type="evidence" value="ECO:0007669"/>
    <property type="project" value="UniProtKB-UniRule"/>
</dbReference>
<dbReference type="EC" id="5.6.2.2" evidence="9"/>
<dbReference type="GeneID" id="93384835"/>
<dbReference type="SUPFAM" id="SSF56719">
    <property type="entry name" value="Type II DNA topoisomerase"/>
    <property type="match status" value="1"/>
</dbReference>
<evidence type="ECO:0000256" key="7">
    <source>
        <dbReference type="ARBA" id="ARBA00023235"/>
    </source>
</evidence>
<organism evidence="12 13">
    <name type="scientific">Parvimonas micra</name>
    <dbReference type="NCBI Taxonomy" id="33033"/>
    <lineage>
        <taxon>Bacteria</taxon>
        <taxon>Bacillati</taxon>
        <taxon>Bacillota</taxon>
        <taxon>Tissierellia</taxon>
        <taxon>Tissierellales</taxon>
        <taxon>Peptoniphilaceae</taxon>
        <taxon>Parvimonas</taxon>
    </lineage>
</organism>
<dbReference type="GO" id="GO:0009330">
    <property type="term" value="C:DNA topoisomerase type II (double strand cut, ATP-hydrolyzing) complex"/>
    <property type="evidence" value="ECO:0007669"/>
    <property type="project" value="TreeGrafter"/>
</dbReference>
<dbReference type="Gene3D" id="3.90.199.10">
    <property type="entry name" value="Topoisomerase II, domain 5"/>
    <property type="match status" value="1"/>
</dbReference>
<dbReference type="InterPro" id="IPR035516">
    <property type="entry name" value="Gyrase/topoIV_suA_C"/>
</dbReference>
<evidence type="ECO:0000259" key="11">
    <source>
        <dbReference type="PROSITE" id="PS52040"/>
    </source>
</evidence>
<dbReference type="GO" id="GO:0034335">
    <property type="term" value="F:DNA negative supercoiling activity"/>
    <property type="evidence" value="ECO:0007669"/>
    <property type="project" value="UniProtKB-ARBA"/>
</dbReference>
<comment type="catalytic activity">
    <reaction evidence="1 9 10">
        <text>ATP-dependent breakage, passage and rejoining of double-stranded DNA.</text>
        <dbReference type="EC" id="5.6.2.2"/>
    </reaction>
</comment>
<dbReference type="KEGG" id="pmic:NW74_00145"/>
<keyword evidence="9" id="KW-0963">Cytoplasm</keyword>
<evidence type="ECO:0000313" key="12">
    <source>
        <dbReference type="EMBL" id="AIZ35896.1"/>
    </source>
</evidence>
<dbReference type="HAMAP" id="MF_01897">
    <property type="entry name" value="GyrA"/>
    <property type="match status" value="1"/>
</dbReference>
<dbReference type="SMART" id="SM00434">
    <property type="entry name" value="TOP4c"/>
    <property type="match status" value="1"/>
</dbReference>
<keyword evidence="6 9" id="KW-0238">DNA-binding</keyword>
<dbReference type="InterPro" id="IPR013758">
    <property type="entry name" value="Topo_IIA_A/C_ab"/>
</dbReference>
<feature type="short sequence motif" description="GyrA-box" evidence="9">
    <location>
        <begin position="524"/>
        <end position="530"/>
    </location>
</feature>
<evidence type="ECO:0000256" key="3">
    <source>
        <dbReference type="ARBA" id="ARBA00022741"/>
    </source>
</evidence>
<dbReference type="GO" id="GO:0005694">
    <property type="term" value="C:chromosome"/>
    <property type="evidence" value="ECO:0007669"/>
    <property type="project" value="InterPro"/>
</dbReference>
<dbReference type="FunFam" id="3.90.199.10:FF:000001">
    <property type="entry name" value="DNA gyrase subunit A"/>
    <property type="match status" value="1"/>
</dbReference>
<dbReference type="InterPro" id="IPR005743">
    <property type="entry name" value="GyrA"/>
</dbReference>
<feature type="domain" description="Topo IIA-type catalytic" evidence="11">
    <location>
        <begin position="36"/>
        <end position="497"/>
    </location>
</feature>
<name>A0A0B4RZP6_9FIRM</name>
<dbReference type="InterPro" id="IPR002205">
    <property type="entry name" value="Topo_IIA_dom_A"/>
</dbReference>
<dbReference type="Gene3D" id="1.10.268.10">
    <property type="entry name" value="Topoisomerase, domain 3"/>
    <property type="match status" value="1"/>
</dbReference>
<evidence type="ECO:0000256" key="10">
    <source>
        <dbReference type="PROSITE-ProRule" id="PRU01384"/>
    </source>
</evidence>
<comment type="similarity">
    <text evidence="2 9">Belongs to the type II topoisomerase GyrA/ParC subunit family.</text>
</comment>
<evidence type="ECO:0000256" key="2">
    <source>
        <dbReference type="ARBA" id="ARBA00008263"/>
    </source>
</evidence>
<dbReference type="GO" id="GO:0006265">
    <property type="term" value="P:DNA topological change"/>
    <property type="evidence" value="ECO:0007669"/>
    <property type="project" value="UniProtKB-UniRule"/>
</dbReference>
<dbReference type="Proteomes" id="UP000031386">
    <property type="component" value="Chromosome"/>
</dbReference>
<sequence>MADIENKMNIVDVDIEKEMKKSYLEYAMSVIVARALPDVRDGLKPVHRRIIYAMQGLGLLPDKPYKKSSRLVGEVMGKYHPHGDSAIYDATVRLAQDFNLRYPLVDGQGNFGTIDGDGAAAPRYTEVRMQKLALEMLRDINKDTVDFAPNYDENEKEPVVLPSKFPNLLVNGAAGIAVGMATNMPPHNLNEVIDATCEYIDNFDISVDELMKFVKGPDFPTGANIMGLEGIKQAYHTGRGKITVRAVANIEEHNNKTRIIVTEIPYQVNKTNLIMKIVELIKDKRIEGISDLRDESNMKGIRIVIELKRDANPNIILNNLYKHTQMQTTFGVINLALVNGEPKVLNLKELIGHYVEHQRDVITRRCRFELKKAEDRAHIVEGLLKAIDHIDEIIKIIRASYSDAQEKLMERFGFTKIQAESILEMRLRRLQGLEREKLQDEYNSLIKEIARLKEILGNERLILNIIKEELIEIKEKFGDDRRTEIKPNFDEIEIEELIKEEDVVITLTKQGYIKRIPSDTYKVQNRGGKGVVALTTKEDDYVDSLFVTSTHSLILFFTNKGRVYKLKAYEIPEGKRQAKGQNIINLLELMHGEKVNAVIPVKDAGSDEYLIMATKKGTIKRTSVELFKAIRKVGMKAINLVDDDELIQVRVSTVEDSAMLVTKKGLAIKFELSDIREIGRTGQGVRGIKLDKDDEVVSMNLASEGKHLLVISEYGYGKRTLASNYKVQNRGGKGVKTYKVTDKTGFVVSSKMVNPSDEIIVLAQSGGIIRLLVKDIPVKGRDTQGVIIKDVNKDEDKIVAVAKYVNDVE</sequence>
<dbReference type="GO" id="GO:0003677">
    <property type="term" value="F:DNA binding"/>
    <property type="evidence" value="ECO:0007669"/>
    <property type="project" value="UniProtKB-UniRule"/>
</dbReference>
<dbReference type="SUPFAM" id="SSF101904">
    <property type="entry name" value="GyrA/ParC C-terminal domain-like"/>
    <property type="match status" value="1"/>
</dbReference>
<evidence type="ECO:0000256" key="5">
    <source>
        <dbReference type="ARBA" id="ARBA00023029"/>
    </source>
</evidence>
<dbReference type="InterPro" id="IPR013760">
    <property type="entry name" value="Topo_IIA-like_dom_sf"/>
</dbReference>
<dbReference type="PANTHER" id="PTHR43493:SF5">
    <property type="entry name" value="DNA GYRASE SUBUNIT A, CHLOROPLASTIC_MITOCHONDRIAL"/>
    <property type="match status" value="1"/>
</dbReference>
<feature type="active site" description="O-(5'-phospho-DNA)-tyrosine intermediate" evidence="9 10">
    <location>
        <position position="124"/>
    </location>
</feature>
<evidence type="ECO:0000256" key="8">
    <source>
        <dbReference type="ARBA" id="ARBA00063644"/>
    </source>
</evidence>
<dbReference type="OrthoDB" id="9806486at2"/>
<accession>A0A0B4RZP6</accession>
<dbReference type="EMBL" id="CP009761">
    <property type="protein sequence ID" value="AIZ35896.1"/>
    <property type="molecule type" value="Genomic_DNA"/>
</dbReference>
<keyword evidence="7 9" id="KW-0413">Isomerase</keyword>
<dbReference type="PROSITE" id="PS52040">
    <property type="entry name" value="TOPO_IIA"/>
    <property type="match status" value="1"/>
</dbReference>
<dbReference type="InterPro" id="IPR050220">
    <property type="entry name" value="Type_II_DNA_Topoisomerases"/>
</dbReference>
<evidence type="ECO:0000256" key="6">
    <source>
        <dbReference type="ARBA" id="ARBA00023125"/>
    </source>
</evidence>
<dbReference type="Pfam" id="PF00521">
    <property type="entry name" value="DNA_topoisoIV"/>
    <property type="match status" value="1"/>
</dbReference>
<dbReference type="GO" id="GO:0005737">
    <property type="term" value="C:cytoplasm"/>
    <property type="evidence" value="ECO:0007669"/>
    <property type="project" value="UniProtKB-SubCell"/>
</dbReference>
<evidence type="ECO:0000256" key="4">
    <source>
        <dbReference type="ARBA" id="ARBA00022840"/>
    </source>
</evidence>
<dbReference type="Gene3D" id="3.30.1360.40">
    <property type="match status" value="1"/>
</dbReference>
<evidence type="ECO:0000256" key="9">
    <source>
        <dbReference type="HAMAP-Rule" id="MF_01897"/>
    </source>
</evidence>
<dbReference type="InterPro" id="IPR006691">
    <property type="entry name" value="GyrA/parC_rep"/>
</dbReference>
<keyword evidence="3 9" id="KW-0547">Nucleotide-binding</keyword>
<comment type="subcellular location">
    <subcellularLocation>
        <location evidence="9">Cytoplasm</location>
    </subcellularLocation>
</comment>
<dbReference type="NCBIfam" id="NF004043">
    <property type="entry name" value="PRK05560.1"/>
    <property type="match status" value="1"/>
</dbReference>
<dbReference type="InterPro" id="IPR013757">
    <property type="entry name" value="Topo_IIA_A_a_sf"/>
</dbReference>
<comment type="subunit">
    <text evidence="9">Heterotetramer, composed of two GyrA and two GyrB chains. In the heterotetramer, GyrA contains the active site tyrosine that forms a transient covalent intermediate with DNA, while GyrB binds cofactors and catalyzes ATP hydrolysis.</text>
</comment>
<evidence type="ECO:0000313" key="13">
    <source>
        <dbReference type="Proteomes" id="UP000031386"/>
    </source>
</evidence>
<dbReference type="Pfam" id="PF03989">
    <property type="entry name" value="DNA_gyraseA_C"/>
    <property type="match status" value="6"/>
</dbReference>
<gene>
    <name evidence="9" type="primary">gyrA</name>
    <name evidence="12" type="ORF">NW74_00145</name>
</gene>
<keyword evidence="4 9" id="KW-0067">ATP-binding</keyword>
<dbReference type="RefSeq" id="WP_004832459.1">
    <property type="nucleotide sequence ID" value="NZ_CABKNC010000003.1"/>
</dbReference>
<protein>
    <recommendedName>
        <fullName evidence="9">DNA gyrase subunit A</fullName>
        <ecNumber evidence="9">5.6.2.2</ecNumber>
    </recommendedName>
</protein>
<dbReference type="FunFam" id="2.120.10.90:FF:000005">
    <property type="entry name" value="DNA topoisomerase 4 subunit A"/>
    <property type="match status" value="1"/>
</dbReference>
<dbReference type="PANTHER" id="PTHR43493">
    <property type="entry name" value="DNA GYRASE/TOPOISOMERASE SUBUNIT A"/>
    <property type="match status" value="1"/>
</dbReference>
<keyword evidence="13" id="KW-1185">Reference proteome</keyword>
<dbReference type="AlphaFoldDB" id="A0A0B4RZP6"/>
<dbReference type="STRING" id="33033.NW74_00145"/>
<dbReference type="Gene3D" id="2.120.10.90">
    <property type="entry name" value="DNA gyrase/topoisomerase IV, subunit A, C-terminal"/>
    <property type="match status" value="1"/>
</dbReference>
<comment type="subunit">
    <text evidence="8">Heterotetramer composed of ParC and ParE.</text>
</comment>
<proteinExistence type="inferred from homology"/>
<comment type="function">
    <text evidence="9">A type II topoisomerase that negatively supercoils closed circular double-stranded (ds) DNA in an ATP-dependent manner to modulate DNA topology and maintain chromosomes in an underwound state. Negative supercoiling favors strand separation, and DNA replication, transcription, recombination and repair, all of which involve strand separation. Also able to catalyze the interconversion of other topological isomers of dsDNA rings, including catenanes and knotted rings. Type II topoisomerases break and join 2 DNA strands simultaneously in an ATP-dependent manner.</text>
</comment>